<evidence type="ECO:0000313" key="3">
    <source>
        <dbReference type="Proteomes" id="UP001153269"/>
    </source>
</evidence>
<dbReference type="Proteomes" id="UP001153269">
    <property type="component" value="Unassembled WGS sequence"/>
</dbReference>
<dbReference type="AlphaFoldDB" id="A0A9N7VXY9"/>
<name>A0A9N7VXY9_PLEPL</name>
<proteinExistence type="predicted"/>
<gene>
    <name evidence="2" type="ORF">PLEPLA_LOCUS45464</name>
</gene>
<reference evidence="2" key="1">
    <citation type="submission" date="2020-03" db="EMBL/GenBank/DDBJ databases">
        <authorList>
            <person name="Weist P."/>
        </authorList>
    </citation>
    <scope>NUCLEOTIDE SEQUENCE</scope>
</reference>
<accession>A0A9N7VXY9</accession>
<sequence>MPRTSKPLGPVSIRTHQLSFIMKLALGLGCRFCWWSRAEPNVSARLTEASYHGCCLFTGAQITAPSAAWTEQGPRHVTGLMAPGKETERRGVKGHGARCSNPSV</sequence>
<dbReference type="EMBL" id="CADEAL010004351">
    <property type="protein sequence ID" value="CAB1457640.1"/>
    <property type="molecule type" value="Genomic_DNA"/>
</dbReference>
<feature type="region of interest" description="Disordered" evidence="1">
    <location>
        <begin position="79"/>
        <end position="104"/>
    </location>
</feature>
<evidence type="ECO:0000313" key="2">
    <source>
        <dbReference type="EMBL" id="CAB1457640.1"/>
    </source>
</evidence>
<protein>
    <submittedName>
        <fullName evidence="2">Uncharacterized protein</fullName>
    </submittedName>
</protein>
<organism evidence="2 3">
    <name type="scientific">Pleuronectes platessa</name>
    <name type="common">European plaice</name>
    <dbReference type="NCBI Taxonomy" id="8262"/>
    <lineage>
        <taxon>Eukaryota</taxon>
        <taxon>Metazoa</taxon>
        <taxon>Chordata</taxon>
        <taxon>Craniata</taxon>
        <taxon>Vertebrata</taxon>
        <taxon>Euteleostomi</taxon>
        <taxon>Actinopterygii</taxon>
        <taxon>Neopterygii</taxon>
        <taxon>Teleostei</taxon>
        <taxon>Neoteleostei</taxon>
        <taxon>Acanthomorphata</taxon>
        <taxon>Carangaria</taxon>
        <taxon>Pleuronectiformes</taxon>
        <taxon>Pleuronectoidei</taxon>
        <taxon>Pleuronectidae</taxon>
        <taxon>Pleuronectes</taxon>
    </lineage>
</organism>
<evidence type="ECO:0000256" key="1">
    <source>
        <dbReference type="SAM" id="MobiDB-lite"/>
    </source>
</evidence>
<keyword evidence="3" id="KW-1185">Reference proteome</keyword>
<comment type="caution">
    <text evidence="2">The sequence shown here is derived from an EMBL/GenBank/DDBJ whole genome shotgun (WGS) entry which is preliminary data.</text>
</comment>